<gene>
    <name evidence="11" type="ORF">GH975_02750</name>
</gene>
<keyword evidence="6 9" id="KW-1133">Transmembrane helix</keyword>
<dbReference type="Pfam" id="PF04290">
    <property type="entry name" value="DctQ"/>
    <property type="match status" value="1"/>
</dbReference>
<keyword evidence="5 9" id="KW-0812">Transmembrane</keyword>
<dbReference type="GO" id="GO:0005886">
    <property type="term" value="C:plasma membrane"/>
    <property type="evidence" value="ECO:0007669"/>
    <property type="project" value="UniProtKB-SubCell"/>
</dbReference>
<comment type="subcellular location">
    <subcellularLocation>
        <location evidence="1 9">Cell inner membrane</location>
        <topology evidence="1 9">Multi-pass membrane protein</topology>
    </subcellularLocation>
</comment>
<dbReference type="PANTHER" id="PTHR35011:SF4">
    <property type="entry name" value="SLL1102 PROTEIN"/>
    <property type="match status" value="1"/>
</dbReference>
<evidence type="ECO:0000256" key="4">
    <source>
        <dbReference type="ARBA" id="ARBA00022519"/>
    </source>
</evidence>
<feature type="domain" description="Tripartite ATP-independent periplasmic transporters DctQ component" evidence="10">
    <location>
        <begin position="109"/>
        <end position="241"/>
    </location>
</feature>
<comment type="caution">
    <text evidence="9">Lacks conserved residue(s) required for the propagation of feature annotation.</text>
</comment>
<keyword evidence="4 9" id="KW-0997">Cell inner membrane</keyword>
<evidence type="ECO:0000313" key="12">
    <source>
        <dbReference type="Proteomes" id="UP000388235"/>
    </source>
</evidence>
<proteinExistence type="inferred from homology"/>
<dbReference type="InterPro" id="IPR055348">
    <property type="entry name" value="DctQ"/>
</dbReference>
<dbReference type="PANTHER" id="PTHR35011">
    <property type="entry name" value="2,3-DIKETO-L-GULONATE TRAP TRANSPORTER SMALL PERMEASE PROTEIN YIAM"/>
    <property type="match status" value="1"/>
</dbReference>
<dbReference type="Proteomes" id="UP000388235">
    <property type="component" value="Chromosome"/>
</dbReference>
<feature type="transmembrane region" description="Helical" evidence="9">
    <location>
        <begin position="17"/>
        <end position="37"/>
    </location>
</feature>
<feature type="transmembrane region" description="Helical" evidence="9">
    <location>
        <begin position="220"/>
        <end position="238"/>
    </location>
</feature>
<accession>A0A5Q2Q9E8</accession>
<feature type="transmembrane region" description="Helical" evidence="9">
    <location>
        <begin position="89"/>
        <end position="113"/>
    </location>
</feature>
<name>A0A5Q2Q9E8_9GAMM</name>
<feature type="transmembrane region" description="Helical" evidence="9">
    <location>
        <begin position="172"/>
        <end position="193"/>
    </location>
</feature>
<dbReference type="AlphaFoldDB" id="A0A5Q2Q9E8"/>
<dbReference type="OrthoDB" id="8559033at2"/>
<dbReference type="EMBL" id="CP045871">
    <property type="protein sequence ID" value="QGG79544.1"/>
    <property type="molecule type" value="Genomic_DNA"/>
</dbReference>
<evidence type="ECO:0000256" key="9">
    <source>
        <dbReference type="RuleBase" id="RU369079"/>
    </source>
</evidence>
<keyword evidence="7 9" id="KW-0472">Membrane</keyword>
<protein>
    <recommendedName>
        <fullName evidence="9">TRAP transporter small permease protein</fullName>
    </recommendedName>
</protein>
<keyword evidence="12" id="KW-1185">Reference proteome</keyword>
<evidence type="ECO:0000256" key="1">
    <source>
        <dbReference type="ARBA" id="ARBA00004429"/>
    </source>
</evidence>
<dbReference type="KEGG" id="llp:GH975_02750"/>
<reference evidence="11 12" key="1">
    <citation type="submission" date="2019-11" db="EMBL/GenBank/DDBJ databases">
        <authorList>
            <person name="Khan S.A."/>
            <person name="Jeon C.O."/>
            <person name="Chun B.H."/>
        </authorList>
    </citation>
    <scope>NUCLEOTIDE SEQUENCE [LARGE SCALE GENOMIC DNA]</scope>
    <source>
        <strain evidence="11 12">IMCC 1097</strain>
    </source>
</reference>
<dbReference type="InterPro" id="IPR007387">
    <property type="entry name" value="TRAP_DctQ"/>
</dbReference>
<evidence type="ECO:0000256" key="7">
    <source>
        <dbReference type="ARBA" id="ARBA00023136"/>
    </source>
</evidence>
<evidence type="ECO:0000256" key="5">
    <source>
        <dbReference type="ARBA" id="ARBA00022692"/>
    </source>
</evidence>
<comment type="subunit">
    <text evidence="9">The complex comprises the extracytoplasmic solute receptor protein and the two transmembrane proteins.</text>
</comment>
<keyword evidence="3" id="KW-1003">Cell membrane</keyword>
<organism evidence="11 12">
    <name type="scientific">Litorivicinus lipolyticus</name>
    <dbReference type="NCBI Taxonomy" id="418701"/>
    <lineage>
        <taxon>Bacteria</taxon>
        <taxon>Pseudomonadati</taxon>
        <taxon>Pseudomonadota</taxon>
        <taxon>Gammaproteobacteria</taxon>
        <taxon>Oceanospirillales</taxon>
        <taxon>Litorivicinaceae</taxon>
        <taxon>Litorivicinus</taxon>
    </lineage>
</organism>
<dbReference type="GO" id="GO:0022857">
    <property type="term" value="F:transmembrane transporter activity"/>
    <property type="evidence" value="ECO:0007669"/>
    <property type="project" value="UniProtKB-UniRule"/>
</dbReference>
<sequence>MTSQSVWLGSARQPMRWIMIGFLALAAANFLLILVLNLVSEGDIGIHEMIRPAGRPLVVSMLFFIFGSILTTSIYLSDTVETIECEPRGFFDIVSLIASRIAMIFTTLIVLVMFYEVISRYLFSAPTLWANELSLWLAAFVFLLAGQYAMQQRSHIRIYVLYDMMSRPFKKLSDVLTVSMICGFTFALVWGNFADAQRRFDRMETFGTAWDPPMPGTIKPAILIIIVLVAIQAVSNLISDWHKEPETHSPMDDIDQSEIENIKKTLEN</sequence>
<evidence type="ECO:0000256" key="2">
    <source>
        <dbReference type="ARBA" id="ARBA00022448"/>
    </source>
</evidence>
<evidence type="ECO:0000256" key="3">
    <source>
        <dbReference type="ARBA" id="ARBA00022475"/>
    </source>
</evidence>
<feature type="transmembrane region" description="Helical" evidence="9">
    <location>
        <begin position="57"/>
        <end position="77"/>
    </location>
</feature>
<evidence type="ECO:0000256" key="8">
    <source>
        <dbReference type="ARBA" id="ARBA00038436"/>
    </source>
</evidence>
<evidence type="ECO:0000259" key="10">
    <source>
        <dbReference type="Pfam" id="PF04290"/>
    </source>
</evidence>
<evidence type="ECO:0000256" key="6">
    <source>
        <dbReference type="ARBA" id="ARBA00022989"/>
    </source>
</evidence>
<evidence type="ECO:0000313" key="11">
    <source>
        <dbReference type="EMBL" id="QGG79544.1"/>
    </source>
</evidence>
<comment type="similarity">
    <text evidence="8 9">Belongs to the TRAP transporter small permease family.</text>
</comment>
<feature type="transmembrane region" description="Helical" evidence="9">
    <location>
        <begin position="133"/>
        <end position="151"/>
    </location>
</feature>
<comment type="function">
    <text evidence="9">Part of the tripartite ATP-independent periplasmic (TRAP) transport system.</text>
</comment>
<keyword evidence="2 9" id="KW-0813">Transport</keyword>